<feature type="transmembrane region" description="Helical" evidence="1">
    <location>
        <begin position="12"/>
        <end position="29"/>
    </location>
</feature>
<organism evidence="2 3">
    <name type="scientific">Mycena indigotica</name>
    <dbReference type="NCBI Taxonomy" id="2126181"/>
    <lineage>
        <taxon>Eukaryota</taxon>
        <taxon>Fungi</taxon>
        <taxon>Dikarya</taxon>
        <taxon>Basidiomycota</taxon>
        <taxon>Agaricomycotina</taxon>
        <taxon>Agaricomycetes</taxon>
        <taxon>Agaricomycetidae</taxon>
        <taxon>Agaricales</taxon>
        <taxon>Marasmiineae</taxon>
        <taxon>Mycenaceae</taxon>
        <taxon>Mycena</taxon>
    </lineage>
</organism>
<dbReference type="GeneID" id="59340280"/>
<dbReference type="Proteomes" id="UP000636479">
    <property type="component" value="Unassembled WGS sequence"/>
</dbReference>
<dbReference type="EMBL" id="JACAZF010000001">
    <property type="protein sequence ID" value="KAF7315651.1"/>
    <property type="molecule type" value="Genomic_DNA"/>
</dbReference>
<keyword evidence="1" id="KW-0472">Membrane</keyword>
<evidence type="ECO:0000313" key="2">
    <source>
        <dbReference type="EMBL" id="KAF7315651.1"/>
    </source>
</evidence>
<keyword evidence="1" id="KW-1133">Transmembrane helix</keyword>
<comment type="caution">
    <text evidence="2">The sequence shown here is derived from an EMBL/GenBank/DDBJ whole genome shotgun (WGS) entry which is preliminary data.</text>
</comment>
<feature type="transmembrane region" description="Helical" evidence="1">
    <location>
        <begin position="60"/>
        <end position="77"/>
    </location>
</feature>
<feature type="transmembrane region" description="Helical" evidence="1">
    <location>
        <begin position="89"/>
        <end position="111"/>
    </location>
</feature>
<sequence length="183" mass="20869">MVPNTFTRSLFVVPNTFTRCLFVVWMAFFPDGEFSSLFFAKCAVLAFSSLPQSEPLRRQYPLMLVMLYSLYVVSFCVHCQRNEYSTQHLVAMASLTHPLALNSFLVAISIFNELEDLGQWGRFIASYRNSAAGVHLFLSGCETSPGPYGHCDCSRCQLRLLKASPDDDVRSSDRYIFRWADFQ</sequence>
<proteinExistence type="predicted"/>
<evidence type="ECO:0000313" key="3">
    <source>
        <dbReference type="Proteomes" id="UP000636479"/>
    </source>
</evidence>
<name>A0A8H6TDZ6_9AGAR</name>
<protein>
    <submittedName>
        <fullName evidence="2">Uncharacterized protein</fullName>
    </submittedName>
</protein>
<accession>A0A8H6TDZ6</accession>
<keyword evidence="1" id="KW-0812">Transmembrane</keyword>
<gene>
    <name evidence="2" type="ORF">MIND_00080600</name>
</gene>
<reference evidence="2" key="1">
    <citation type="submission" date="2020-05" db="EMBL/GenBank/DDBJ databases">
        <title>Mycena genomes resolve the evolution of fungal bioluminescence.</title>
        <authorList>
            <person name="Tsai I.J."/>
        </authorList>
    </citation>
    <scope>NUCLEOTIDE SEQUENCE</scope>
    <source>
        <strain evidence="2">171206Taipei</strain>
    </source>
</reference>
<dbReference type="RefSeq" id="XP_037225674.1">
    <property type="nucleotide sequence ID" value="XM_037357764.1"/>
</dbReference>
<dbReference type="AlphaFoldDB" id="A0A8H6TDZ6"/>
<evidence type="ECO:0000256" key="1">
    <source>
        <dbReference type="SAM" id="Phobius"/>
    </source>
</evidence>
<keyword evidence="3" id="KW-1185">Reference proteome</keyword>